<feature type="domain" description="Predicted membrane protein YciQ-like C-terminal" evidence="4">
    <location>
        <begin position="268"/>
        <end position="489"/>
    </location>
</feature>
<evidence type="ECO:0000256" key="2">
    <source>
        <dbReference type="SAM" id="Phobius"/>
    </source>
</evidence>
<dbReference type="RefSeq" id="WP_165232505.1">
    <property type="nucleotide sequence ID" value="NZ_JAAKZV010000013.1"/>
</dbReference>
<protein>
    <submittedName>
        <fullName evidence="5">DUF2207 domain-containing protein</fullName>
    </submittedName>
</protein>
<evidence type="ECO:0000256" key="1">
    <source>
        <dbReference type="SAM" id="MobiDB-lite"/>
    </source>
</evidence>
<evidence type="ECO:0000313" key="6">
    <source>
        <dbReference type="Proteomes" id="UP000481583"/>
    </source>
</evidence>
<dbReference type="InterPro" id="IPR048389">
    <property type="entry name" value="YciQ-like_C"/>
</dbReference>
<evidence type="ECO:0000313" key="5">
    <source>
        <dbReference type="EMBL" id="NGN63329.1"/>
    </source>
</evidence>
<dbReference type="Proteomes" id="UP000481583">
    <property type="component" value="Unassembled WGS sequence"/>
</dbReference>
<feature type="transmembrane region" description="Helical" evidence="2">
    <location>
        <begin position="412"/>
        <end position="434"/>
    </location>
</feature>
<comment type="caution">
    <text evidence="5">The sequence shown here is derived from an EMBL/GenBank/DDBJ whole genome shotgun (WGS) entry which is preliminary data.</text>
</comment>
<dbReference type="Pfam" id="PF20990">
    <property type="entry name" value="DUF2207_C"/>
    <property type="match status" value="1"/>
</dbReference>
<gene>
    <name evidence="5" type="ORF">G5C51_05330</name>
</gene>
<keyword evidence="2" id="KW-0812">Transmembrane</keyword>
<proteinExistence type="predicted"/>
<reference evidence="5 6" key="1">
    <citation type="submission" date="2020-02" db="EMBL/GenBank/DDBJ databases">
        <title>Whole-genome analyses of novel actinobacteria.</title>
        <authorList>
            <person name="Sahin N."/>
        </authorList>
    </citation>
    <scope>NUCLEOTIDE SEQUENCE [LARGE SCALE GENOMIC DNA]</scope>
    <source>
        <strain evidence="5 6">A7024</strain>
    </source>
</reference>
<feature type="region of interest" description="Disordered" evidence="1">
    <location>
        <begin position="491"/>
        <end position="511"/>
    </location>
</feature>
<keyword evidence="6" id="KW-1185">Reference proteome</keyword>
<feature type="transmembrane region" description="Helical" evidence="2">
    <location>
        <begin position="214"/>
        <end position="235"/>
    </location>
</feature>
<feature type="domain" description="DUF2207" evidence="3">
    <location>
        <begin position="17"/>
        <end position="182"/>
    </location>
</feature>
<evidence type="ECO:0000259" key="4">
    <source>
        <dbReference type="Pfam" id="PF20990"/>
    </source>
</evidence>
<organism evidence="5 6">
    <name type="scientific">Streptomyces coryli</name>
    <dbReference type="NCBI Taxonomy" id="1128680"/>
    <lineage>
        <taxon>Bacteria</taxon>
        <taxon>Bacillati</taxon>
        <taxon>Actinomycetota</taxon>
        <taxon>Actinomycetes</taxon>
        <taxon>Kitasatosporales</taxon>
        <taxon>Streptomycetaceae</taxon>
        <taxon>Streptomyces</taxon>
    </lineage>
</organism>
<feature type="compositionally biased region" description="Low complexity" evidence="1">
    <location>
        <begin position="537"/>
        <end position="547"/>
    </location>
</feature>
<dbReference type="Pfam" id="PF09972">
    <property type="entry name" value="DUF2207"/>
    <property type="match status" value="1"/>
</dbReference>
<evidence type="ECO:0000259" key="3">
    <source>
        <dbReference type="Pfam" id="PF09972"/>
    </source>
</evidence>
<keyword evidence="2" id="KW-1133">Transmembrane helix</keyword>
<keyword evidence="2" id="KW-0472">Membrane</keyword>
<feature type="region of interest" description="Disordered" evidence="1">
    <location>
        <begin position="524"/>
        <end position="553"/>
    </location>
</feature>
<dbReference type="EMBL" id="JAAKZV010000013">
    <property type="protein sequence ID" value="NGN63329.1"/>
    <property type="molecule type" value="Genomic_DNA"/>
</dbReference>
<sequence length="553" mass="58002">MGLVALLGAVVGGPGERIDRMWIGAEIRAGGEARITEVIDYDFAGEERHGVFRNVLDTGAGKARDISVTADGRTVPHLATDAGDATRIRIGDPARTVSGTHRYRITYTLPGFVDGREIGWRAVDGAWDVPIARADVHVTAPFALKHPVCNGDGDGTCTVERPAPGRLAASVGKLDAGDGMRLYADRGAAAGEAVDLPPAPEGAAARVEKGDSALLGWLWATAVALAAAAAVSELLRLAGRDRVKCPDGRTRRMDIRRQDAEIKPSPVPPAGLTPTRAGVLHAGRVKDEHRVAWLLSAARDGHLSIEGRKKPDLQRTPADEGGADADPLTAEVLAALFARKDRVHLGQFQRDFAHAWKLLRDRLDEWRRAGGDGLWLPAGESRRRLALWGGVIVAPLAAIAVGFAASQVTDPGAAWLTPTAVTAALSGAGLAAALRAWELPARTALGSQRWRETEAFRQYLAEPGDEDAPDAFTPWAVALGQAKPWAAALKRAASRQGADGTPRPPEDVRRYRSIKRLTAAALATAVPSSGGGGGGSSSSYNSSHVGGSSSGGG</sequence>
<dbReference type="AlphaFoldDB" id="A0A6G4TTI3"/>
<feature type="transmembrane region" description="Helical" evidence="2">
    <location>
        <begin position="385"/>
        <end position="406"/>
    </location>
</feature>
<accession>A0A6G4TTI3</accession>
<feature type="non-terminal residue" evidence="5">
    <location>
        <position position="553"/>
    </location>
</feature>
<dbReference type="InterPro" id="IPR018702">
    <property type="entry name" value="DUF2207"/>
</dbReference>
<name>A0A6G4TTI3_9ACTN</name>